<evidence type="ECO:0000313" key="1">
    <source>
        <dbReference type="EMBL" id="KOO39155.1"/>
    </source>
</evidence>
<proteinExistence type="predicted"/>
<sequence length="60" mass="6923">MLIEEKVTDNKAIFNDGTKVEANVNKFTAINADQTTDDPQTEKRFRSFYFDDPNLFLTFG</sequence>
<accession>A0A0M0KK46</accession>
<dbReference type="EMBL" id="LILD01000001">
    <property type="protein sequence ID" value="KOO39155.1"/>
    <property type="molecule type" value="Genomic_DNA"/>
</dbReference>
<organism evidence="1">
    <name type="scientific">Halalkalibacterium halodurans</name>
    <name type="common">Bacillus halodurans</name>
    <dbReference type="NCBI Taxonomy" id="86665"/>
    <lineage>
        <taxon>Bacteria</taxon>
        <taxon>Bacillati</taxon>
        <taxon>Bacillota</taxon>
        <taxon>Bacilli</taxon>
        <taxon>Bacillales</taxon>
        <taxon>Bacillaceae</taxon>
        <taxon>Halalkalibacterium (ex Joshi et al. 2022)</taxon>
    </lineage>
</organism>
<gene>
    <name evidence="1" type="ORF">AMD02_10085</name>
</gene>
<reference evidence="1" key="1">
    <citation type="submission" date="2015-08" db="EMBL/GenBank/DDBJ databases">
        <title>Complete DNA Sequence of Pseudomonas syringae pv. actinidiae, the Causal Agent of Kiwifruit Canker Disease.</title>
        <authorList>
            <person name="Rikkerink E.H.A."/>
            <person name="Fineran P.C."/>
        </authorList>
    </citation>
    <scope>NUCLEOTIDE SEQUENCE</scope>
    <source>
        <strain evidence="1">DSM 13666</strain>
    </source>
</reference>
<comment type="caution">
    <text evidence="1">The sequence shown here is derived from an EMBL/GenBank/DDBJ whole genome shotgun (WGS) entry which is preliminary data.</text>
</comment>
<name>A0A0M0KK46_ALKHA</name>
<dbReference type="PATRIC" id="fig|136160.3.peg.2404"/>
<dbReference type="AlphaFoldDB" id="A0A0M0KK46"/>
<protein>
    <submittedName>
        <fullName evidence="1">Uncharacterized protein</fullName>
    </submittedName>
</protein>